<dbReference type="Gene3D" id="3.60.40.10">
    <property type="entry name" value="PPM-type phosphatase domain"/>
    <property type="match status" value="1"/>
</dbReference>
<comment type="caution">
    <text evidence="2">The sequence shown here is derived from an EMBL/GenBank/DDBJ whole genome shotgun (WGS) entry which is preliminary data.</text>
</comment>
<evidence type="ECO:0000313" key="3">
    <source>
        <dbReference type="Proteomes" id="UP001501237"/>
    </source>
</evidence>
<proteinExistence type="predicted"/>
<dbReference type="Proteomes" id="UP001501237">
    <property type="component" value="Unassembled WGS sequence"/>
</dbReference>
<keyword evidence="3" id="KW-1185">Reference proteome</keyword>
<organism evidence="2 3">
    <name type="scientific">Actinocorallia longicatena</name>
    <dbReference type="NCBI Taxonomy" id="111803"/>
    <lineage>
        <taxon>Bacteria</taxon>
        <taxon>Bacillati</taxon>
        <taxon>Actinomycetota</taxon>
        <taxon>Actinomycetes</taxon>
        <taxon>Streptosporangiales</taxon>
        <taxon>Thermomonosporaceae</taxon>
        <taxon>Actinocorallia</taxon>
    </lineage>
</organism>
<accession>A0ABP6PYV5</accession>
<dbReference type="SMART" id="SM00331">
    <property type="entry name" value="PP2C_SIG"/>
    <property type="match status" value="1"/>
</dbReference>
<dbReference type="SMART" id="SM00332">
    <property type="entry name" value="PP2Cc"/>
    <property type="match status" value="1"/>
</dbReference>
<dbReference type="InterPro" id="IPR001932">
    <property type="entry name" value="PPM-type_phosphatase-like_dom"/>
</dbReference>
<dbReference type="PROSITE" id="PS51746">
    <property type="entry name" value="PPM_2"/>
    <property type="match status" value="1"/>
</dbReference>
<dbReference type="CDD" id="cd00143">
    <property type="entry name" value="PP2Cc"/>
    <property type="match status" value="1"/>
</dbReference>
<dbReference type="SUPFAM" id="SSF81606">
    <property type="entry name" value="PP2C-like"/>
    <property type="match status" value="1"/>
</dbReference>
<feature type="domain" description="PPM-type phosphatase" evidence="1">
    <location>
        <begin position="62"/>
        <end position="324"/>
    </location>
</feature>
<sequence length="330" mass="34047">MPCPSCQSPVFDGDVFCEACGRRLDQSCPGCGGTEITDGYCAACGLRQPAAGDHVEIDLGQVAAAVSDRGLRHSTNQDAMAMARLNGDRDGDGVAVVVSDGVSASPRPDEASRTAVDTGLAVLLAELEGGVDPRDATRTAALQAAKAVRSLASAPTEAPACTYISAVTGKINGQEAIVVGWVGDSRAYWIGATGDELLTEDDSWAQHVVSHGMMTEEEAYSDRRAHMLVGWLGADAQDIDVHVLVYAPEVPGVLVVCSDGLWNYMASPLALAAALADPLADPVSGPLTGPKGNQRSPLSVARELVRTALNGGGHDNITVAVVPISGDAVF</sequence>
<reference evidence="3" key="1">
    <citation type="journal article" date="2019" name="Int. J. Syst. Evol. Microbiol.">
        <title>The Global Catalogue of Microorganisms (GCM) 10K type strain sequencing project: providing services to taxonomists for standard genome sequencing and annotation.</title>
        <authorList>
            <consortium name="The Broad Institute Genomics Platform"/>
            <consortium name="The Broad Institute Genome Sequencing Center for Infectious Disease"/>
            <person name="Wu L."/>
            <person name="Ma J."/>
        </authorList>
    </citation>
    <scope>NUCLEOTIDE SEQUENCE [LARGE SCALE GENOMIC DNA]</scope>
    <source>
        <strain evidence="3">JCM 9377</strain>
    </source>
</reference>
<evidence type="ECO:0000313" key="2">
    <source>
        <dbReference type="EMBL" id="GAA3196475.1"/>
    </source>
</evidence>
<dbReference type="RefSeq" id="WP_344822044.1">
    <property type="nucleotide sequence ID" value="NZ_BAAAUV010000002.1"/>
</dbReference>
<gene>
    <name evidence="2" type="ORF">GCM10010468_07110</name>
</gene>
<dbReference type="EMBL" id="BAAAUV010000002">
    <property type="protein sequence ID" value="GAA3196475.1"/>
    <property type="molecule type" value="Genomic_DNA"/>
</dbReference>
<name>A0ABP6PYV5_9ACTN</name>
<dbReference type="Pfam" id="PF13672">
    <property type="entry name" value="PP2C_2"/>
    <property type="match status" value="1"/>
</dbReference>
<dbReference type="InterPro" id="IPR036457">
    <property type="entry name" value="PPM-type-like_dom_sf"/>
</dbReference>
<evidence type="ECO:0000259" key="1">
    <source>
        <dbReference type="PROSITE" id="PS51746"/>
    </source>
</evidence>
<protein>
    <recommendedName>
        <fullName evidence="1">PPM-type phosphatase domain-containing protein</fullName>
    </recommendedName>
</protein>